<evidence type="ECO:0000256" key="1">
    <source>
        <dbReference type="SAM" id="MobiDB-lite"/>
    </source>
</evidence>
<protein>
    <submittedName>
        <fullName evidence="2">Uncharacterized protein</fullName>
    </submittedName>
</protein>
<sequence>MDGSSKGVVLVRRKARHRARTQTRQAQERKARMSSEVTLLGSPSSLAQEFARRVTTLLQTPVLKAPPRRRSRRLPSSASLCRISRLAAKCHLHAANSTLQTQKVLLLKWDPATPKQQPATQVLNAFRQAFQEPLDSSKRQALQMLFKVDLKNVDPTIDGLLEDAC</sequence>
<gene>
    <name evidence="2" type="ORF">NCGR_LOCUS44484</name>
</gene>
<keyword evidence="3" id="KW-1185">Reference proteome</keyword>
<accession>A0A811QY95</accession>
<comment type="caution">
    <text evidence="2">The sequence shown here is derived from an EMBL/GenBank/DDBJ whole genome shotgun (WGS) entry which is preliminary data.</text>
</comment>
<evidence type="ECO:0000313" key="2">
    <source>
        <dbReference type="EMBL" id="CAD6261063.1"/>
    </source>
</evidence>
<feature type="region of interest" description="Disordered" evidence="1">
    <location>
        <begin position="1"/>
        <end position="36"/>
    </location>
</feature>
<evidence type="ECO:0000313" key="3">
    <source>
        <dbReference type="Proteomes" id="UP000604825"/>
    </source>
</evidence>
<proteinExistence type="predicted"/>
<name>A0A811QY95_9POAL</name>
<organism evidence="2 3">
    <name type="scientific">Miscanthus lutarioriparius</name>
    <dbReference type="NCBI Taxonomy" id="422564"/>
    <lineage>
        <taxon>Eukaryota</taxon>
        <taxon>Viridiplantae</taxon>
        <taxon>Streptophyta</taxon>
        <taxon>Embryophyta</taxon>
        <taxon>Tracheophyta</taxon>
        <taxon>Spermatophyta</taxon>
        <taxon>Magnoliopsida</taxon>
        <taxon>Liliopsida</taxon>
        <taxon>Poales</taxon>
        <taxon>Poaceae</taxon>
        <taxon>PACMAD clade</taxon>
        <taxon>Panicoideae</taxon>
        <taxon>Andropogonodae</taxon>
        <taxon>Andropogoneae</taxon>
        <taxon>Saccharinae</taxon>
        <taxon>Miscanthus</taxon>
    </lineage>
</organism>
<dbReference type="AlphaFoldDB" id="A0A811QY95"/>
<feature type="compositionally biased region" description="Basic residues" evidence="1">
    <location>
        <begin position="11"/>
        <end position="21"/>
    </location>
</feature>
<dbReference type="EMBL" id="CAJGYO010000011">
    <property type="protein sequence ID" value="CAD6261063.1"/>
    <property type="molecule type" value="Genomic_DNA"/>
</dbReference>
<dbReference type="Proteomes" id="UP000604825">
    <property type="component" value="Unassembled WGS sequence"/>
</dbReference>
<reference evidence="2" key="1">
    <citation type="submission" date="2020-10" db="EMBL/GenBank/DDBJ databases">
        <authorList>
            <person name="Han B."/>
            <person name="Lu T."/>
            <person name="Zhao Q."/>
            <person name="Huang X."/>
            <person name="Zhao Y."/>
        </authorList>
    </citation>
    <scope>NUCLEOTIDE SEQUENCE</scope>
</reference>